<dbReference type="EMBL" id="BJYK01000001">
    <property type="protein sequence ID" value="GEN78462.1"/>
    <property type="molecule type" value="Genomic_DNA"/>
</dbReference>
<gene>
    <name evidence="1" type="primary">ggt</name>
    <name evidence="1" type="ORF">AFE02nite_01960</name>
</gene>
<proteinExistence type="predicted"/>
<evidence type="ECO:0000313" key="1">
    <source>
        <dbReference type="EMBL" id="GEN78462.1"/>
    </source>
</evidence>
<comment type="caution">
    <text evidence="1">The sequence shown here is derived from an EMBL/GenBank/DDBJ whole genome shotgun (WGS) entry which is preliminary data.</text>
</comment>
<dbReference type="InterPro" id="IPR029055">
    <property type="entry name" value="Ntn_hydrolases_N"/>
</dbReference>
<accession>A0A511YTE9</accession>
<dbReference type="InterPro" id="IPR043138">
    <property type="entry name" value="GGT_lsub"/>
</dbReference>
<dbReference type="Proteomes" id="UP000321484">
    <property type="component" value="Unassembled WGS sequence"/>
</dbReference>
<dbReference type="PRINTS" id="PR01210">
    <property type="entry name" value="GGTRANSPTASE"/>
</dbReference>
<dbReference type="Gene3D" id="3.60.20.40">
    <property type="match status" value="1"/>
</dbReference>
<evidence type="ECO:0000313" key="2">
    <source>
        <dbReference type="Proteomes" id="UP000321484"/>
    </source>
</evidence>
<sequence length="602" mass="62558">MTFTTRPELLGTHGMVASTHWLASQSGMAVLEAGGNAFDAAVATGLVLHVVEPHLNGLGGDLPVIAQRPGEEPFVVCGQGVSPAAATPERFAALGLDHVPGTGHLAAVVPGAFGAWLAMLEAHGTWSFPDVARYAIAYARDGFPLVPRVAATIAQVADLFRDHWPSSAATWLPGGAVPAASARFRNPDLARTLQRLSDAAAAAPSRESGIEAARRAFYEGFVADAMDAFCRTPLMDSTGTPHAGLLTGSDLAAWRATLEPTVSARFAGRTVHKTGPWGQGPVLLQQLLILDALGVGDLRPGSVELVHAVTEVAKLAFADRDAWYGDPASADVPLEALLDPARAADRARGVGHDAATQWLPGDVPGRTTPTGHPGLARAVAGASRDAGTAVAAAWTGEPTLGTAAPRDVQRGDTCHLDVVDAWGNVVSATPSGGWLQSSPTVPGLGLQLPTRAQMFWLDDGLASTLRPRTRPRTTLSPTLVVGDDEVIACGTPGGDQQDQWQTCVLLGHLLFGLNLQEAIDAPAWHTTHLVSSFDPRVLEPAGLHVESRLGADVLAGLAARGHDVTDAGPWSLGRVSAVARRGDGLLRAAANARGMQGYAVGR</sequence>
<dbReference type="PANTHER" id="PTHR43881">
    <property type="entry name" value="GAMMA-GLUTAMYLTRANSPEPTIDASE (AFU_ORTHOLOGUE AFUA_4G13580)"/>
    <property type="match status" value="1"/>
</dbReference>
<dbReference type="PANTHER" id="PTHR43881:SF1">
    <property type="entry name" value="GAMMA-GLUTAMYLTRANSPEPTIDASE (AFU_ORTHOLOGUE AFUA_4G13580)"/>
    <property type="match status" value="1"/>
</dbReference>
<dbReference type="AlphaFoldDB" id="A0A511YTE9"/>
<dbReference type="InterPro" id="IPR043137">
    <property type="entry name" value="GGT_ssub_C"/>
</dbReference>
<dbReference type="InterPro" id="IPR052896">
    <property type="entry name" value="GGT-like_enzyme"/>
</dbReference>
<organism evidence="1 2">
    <name type="scientific">Actinotalea fermentans</name>
    <dbReference type="NCBI Taxonomy" id="43671"/>
    <lineage>
        <taxon>Bacteria</taxon>
        <taxon>Bacillati</taxon>
        <taxon>Actinomycetota</taxon>
        <taxon>Actinomycetes</taxon>
        <taxon>Micrococcales</taxon>
        <taxon>Cellulomonadaceae</taxon>
        <taxon>Actinotalea</taxon>
    </lineage>
</organism>
<dbReference type="SUPFAM" id="SSF56235">
    <property type="entry name" value="N-terminal nucleophile aminohydrolases (Ntn hydrolases)"/>
    <property type="match status" value="1"/>
</dbReference>
<protein>
    <submittedName>
        <fullName evidence="1">Gamma-glutamyltranspeptidase</fullName>
    </submittedName>
</protein>
<reference evidence="1 2" key="1">
    <citation type="submission" date="2019-07" db="EMBL/GenBank/DDBJ databases">
        <title>Whole genome shotgun sequence of Actinotalea fermentans NBRC 105374.</title>
        <authorList>
            <person name="Hosoyama A."/>
            <person name="Uohara A."/>
            <person name="Ohji S."/>
            <person name="Ichikawa N."/>
        </authorList>
    </citation>
    <scope>NUCLEOTIDE SEQUENCE [LARGE SCALE GENOMIC DNA]</scope>
    <source>
        <strain evidence="1 2">NBRC 105374</strain>
    </source>
</reference>
<dbReference type="Pfam" id="PF01019">
    <property type="entry name" value="G_glu_transpept"/>
    <property type="match status" value="1"/>
</dbReference>
<name>A0A511YTE9_9CELL</name>
<keyword evidence="2" id="KW-1185">Reference proteome</keyword>
<dbReference type="Gene3D" id="1.10.246.130">
    <property type="match status" value="1"/>
</dbReference>